<sequence>MDDHFIWSALAGFLGSVGAVLGLYMYFYLSPKFGYEIEEISHLQKSGHPMVSGAAHYALTTHSLHYGDNHHGHGNGHGHGHSGEEHKKDTAANHKRKSTTPVNGQHVAVDDAARRHRAAHLRAQVYGAAHDR</sequence>
<organism evidence="4">
    <name type="scientific">Phaeomonas parva</name>
    <dbReference type="NCBI Taxonomy" id="124430"/>
    <lineage>
        <taxon>Eukaryota</taxon>
        <taxon>Sar</taxon>
        <taxon>Stramenopiles</taxon>
        <taxon>Ochrophyta</taxon>
        <taxon>Pinguiophyceae</taxon>
        <taxon>Pinguiochrysidales</taxon>
        <taxon>Pinguiochrysidaceae</taxon>
        <taxon>Phaeomonas</taxon>
    </lineage>
</organism>
<keyword evidence="2" id="KW-1133">Transmembrane helix</keyword>
<feature type="transmembrane region" description="Helical" evidence="2">
    <location>
        <begin position="6"/>
        <end position="29"/>
    </location>
</feature>
<name>A0A6U4CGW6_9STRA</name>
<reference evidence="4" key="1">
    <citation type="submission" date="2021-01" db="EMBL/GenBank/DDBJ databases">
        <authorList>
            <person name="Corre E."/>
            <person name="Pelletier E."/>
            <person name="Niang G."/>
            <person name="Scheremetjew M."/>
            <person name="Finn R."/>
            <person name="Kale V."/>
            <person name="Holt S."/>
            <person name="Cochrane G."/>
            <person name="Meng A."/>
            <person name="Brown T."/>
            <person name="Cohen L."/>
        </authorList>
    </citation>
    <scope>NUCLEOTIDE SEQUENCE</scope>
    <source>
        <strain evidence="4">CCMP2877</strain>
    </source>
</reference>
<keyword evidence="2" id="KW-0472">Membrane</keyword>
<evidence type="ECO:0000256" key="2">
    <source>
        <dbReference type="SAM" id="Phobius"/>
    </source>
</evidence>
<dbReference type="EMBL" id="HBGJ01004319">
    <property type="protein sequence ID" value="CAD9244226.1"/>
    <property type="molecule type" value="Transcribed_RNA"/>
</dbReference>
<dbReference type="EMBL" id="HBGJ01004318">
    <property type="protein sequence ID" value="CAD9244225.1"/>
    <property type="molecule type" value="Transcribed_RNA"/>
</dbReference>
<feature type="region of interest" description="Disordered" evidence="1">
    <location>
        <begin position="64"/>
        <end position="109"/>
    </location>
</feature>
<evidence type="ECO:0000313" key="3">
    <source>
        <dbReference type="EMBL" id="CAD9244225.1"/>
    </source>
</evidence>
<proteinExistence type="predicted"/>
<protein>
    <submittedName>
        <fullName evidence="4">Uncharacterized protein</fullName>
    </submittedName>
</protein>
<keyword evidence="2" id="KW-0812">Transmembrane</keyword>
<feature type="compositionally biased region" description="Basic and acidic residues" evidence="1">
    <location>
        <begin position="81"/>
        <end position="92"/>
    </location>
</feature>
<gene>
    <name evidence="3" type="ORF">PPAR1163_LOCUS2573</name>
    <name evidence="4" type="ORF">PPAR1163_LOCUS2574</name>
</gene>
<evidence type="ECO:0000256" key="1">
    <source>
        <dbReference type="SAM" id="MobiDB-lite"/>
    </source>
</evidence>
<accession>A0A6U4CGW6</accession>
<dbReference type="AlphaFoldDB" id="A0A6U4CGW6"/>
<evidence type="ECO:0000313" key="4">
    <source>
        <dbReference type="EMBL" id="CAD9244226.1"/>
    </source>
</evidence>